<proteinExistence type="predicted"/>
<sequence length="180" mass="19056">MSTRALHALARRIRMAIGRGVVRLVNDTLMVQGLQVTVLDGETANVQRFQEYGYTSVPLSGAEAILASIAGVRSHLVAIAVDDGRYRLKNLHSGEVALYTDEGDSIVLKRGRIIAVTAGAELDVSAPMVNVAATTKVTLDTPEVHCTHKLTVAEEITCDSLTATTEVSANGITLTSRAAA</sequence>
<dbReference type="EMBL" id="JAMZEK010000003">
    <property type="protein sequence ID" value="MCP1375398.1"/>
    <property type="molecule type" value="Genomic_DNA"/>
</dbReference>
<comment type="caution">
    <text evidence="3">The sequence shown here is derived from an EMBL/GenBank/DDBJ whole genome shotgun (WGS) entry which is preliminary data.</text>
</comment>
<name>A0ABT1FDE3_9GAMM</name>
<organism evidence="3 4">
    <name type="scientific">Dyella lutea</name>
    <dbReference type="NCBI Taxonomy" id="2950441"/>
    <lineage>
        <taxon>Bacteria</taxon>
        <taxon>Pseudomonadati</taxon>
        <taxon>Pseudomonadota</taxon>
        <taxon>Gammaproteobacteria</taxon>
        <taxon>Lysobacterales</taxon>
        <taxon>Rhodanobacteraceae</taxon>
        <taxon>Dyella</taxon>
    </lineage>
</organism>
<dbReference type="InterPro" id="IPR014462">
    <property type="entry name" value="Phage_Mu_Gp45"/>
</dbReference>
<dbReference type="Proteomes" id="UP001204615">
    <property type="component" value="Unassembled WGS sequence"/>
</dbReference>
<feature type="domain" description="Phage spike trimer" evidence="2">
    <location>
        <begin position="126"/>
        <end position="157"/>
    </location>
</feature>
<dbReference type="NCBIfam" id="TIGR01644">
    <property type="entry name" value="phage_P2_V"/>
    <property type="match status" value="1"/>
</dbReference>
<gene>
    <name evidence="3" type="ORF">NC595_15210</name>
</gene>
<dbReference type="Pfam" id="PF06890">
    <property type="entry name" value="Phage_Mu_Gp45"/>
    <property type="match status" value="1"/>
</dbReference>
<dbReference type="InterPro" id="IPR040629">
    <property type="entry name" value="Phage_spike"/>
</dbReference>
<dbReference type="PIRSF" id="PIRSF012337">
    <property type="entry name" value="gp45"/>
    <property type="match status" value="1"/>
</dbReference>
<feature type="domain" description="Bacteriophage Mu Gp45 N-terminal" evidence="1">
    <location>
        <begin position="19"/>
        <end position="85"/>
    </location>
</feature>
<keyword evidence="4" id="KW-1185">Reference proteome</keyword>
<dbReference type="Gene3D" id="6.20.150.10">
    <property type="match status" value="1"/>
</dbReference>
<dbReference type="InterPro" id="IPR053861">
    <property type="entry name" value="Phage_Mu_Gp45_N"/>
</dbReference>
<accession>A0ABT1FDE3</accession>
<evidence type="ECO:0000259" key="2">
    <source>
        <dbReference type="Pfam" id="PF18715"/>
    </source>
</evidence>
<protein>
    <submittedName>
        <fullName evidence="3">Phage baseplate assembly protein V</fullName>
    </submittedName>
</protein>
<dbReference type="Pfam" id="PF18715">
    <property type="entry name" value="Phage_spike"/>
    <property type="match status" value="1"/>
</dbReference>
<dbReference type="RefSeq" id="WP_253567858.1">
    <property type="nucleotide sequence ID" value="NZ_JAMZEK010000003.1"/>
</dbReference>
<evidence type="ECO:0000259" key="1">
    <source>
        <dbReference type="Pfam" id="PF06890"/>
    </source>
</evidence>
<evidence type="ECO:0000313" key="4">
    <source>
        <dbReference type="Proteomes" id="UP001204615"/>
    </source>
</evidence>
<dbReference type="InterPro" id="IPR013046">
    <property type="entry name" value="GpV/Gp45"/>
</dbReference>
<reference evidence="3 4" key="1">
    <citation type="submission" date="2022-06" db="EMBL/GenBank/DDBJ databases">
        <title>Dyella sp. Sa strain:Sa Genome sequencing.</title>
        <authorList>
            <person name="Park S."/>
        </authorList>
    </citation>
    <scope>NUCLEOTIDE SEQUENCE [LARGE SCALE GENOMIC DNA]</scope>
    <source>
        <strain evidence="3 4">Sa</strain>
    </source>
</reference>
<evidence type="ECO:0000313" key="3">
    <source>
        <dbReference type="EMBL" id="MCP1375398.1"/>
    </source>
</evidence>